<dbReference type="GO" id="GO:0004364">
    <property type="term" value="F:glutathione transferase activity"/>
    <property type="evidence" value="ECO:0007669"/>
    <property type="project" value="UniProtKB-EC"/>
</dbReference>
<dbReference type="CDD" id="cd03201">
    <property type="entry name" value="GST_C_DHAR"/>
    <property type="match status" value="1"/>
</dbReference>
<name>A0A811S860_9POAL</name>
<evidence type="ECO:0000256" key="6">
    <source>
        <dbReference type="ARBA" id="ARBA00049544"/>
    </source>
</evidence>
<proteinExistence type="inferred from homology"/>
<feature type="domain" description="GST N-terminal" evidence="7">
    <location>
        <begin position="60"/>
        <end position="138"/>
    </location>
</feature>
<evidence type="ECO:0000313" key="9">
    <source>
        <dbReference type="Proteomes" id="UP000604825"/>
    </source>
</evidence>
<dbReference type="GO" id="GO:0033355">
    <property type="term" value="P:ascorbate glutathione cycle"/>
    <property type="evidence" value="ECO:0007669"/>
    <property type="project" value="InterPro"/>
</dbReference>
<dbReference type="InterPro" id="IPR036249">
    <property type="entry name" value="Thioredoxin-like_sf"/>
</dbReference>
<evidence type="ECO:0000256" key="1">
    <source>
        <dbReference type="ARBA" id="ARBA00022575"/>
    </source>
</evidence>
<keyword evidence="2" id="KW-0808">Transferase</keyword>
<dbReference type="SUPFAM" id="SSF47616">
    <property type="entry name" value="GST C-terminal domain-like"/>
    <property type="match status" value="1"/>
</dbReference>
<dbReference type="Gene3D" id="3.40.30.10">
    <property type="entry name" value="Glutaredoxin"/>
    <property type="match status" value="1"/>
</dbReference>
<evidence type="ECO:0000256" key="2">
    <source>
        <dbReference type="ARBA" id="ARBA00022679"/>
    </source>
</evidence>
<dbReference type="FunFam" id="3.40.30.10:FF:000102">
    <property type="entry name" value="Glutathione S-transferase DHAR3 chloroplastic"/>
    <property type="match status" value="1"/>
</dbReference>
<dbReference type="OrthoDB" id="1935530at2759"/>
<comment type="similarity">
    <text evidence="4">Belongs to the GST superfamily. DHAR family.</text>
</comment>
<evidence type="ECO:0000256" key="5">
    <source>
        <dbReference type="ARBA" id="ARBA00047960"/>
    </source>
</evidence>
<accession>A0A811S860</accession>
<dbReference type="SFLD" id="SFLDS00019">
    <property type="entry name" value="Glutathione_Transferase_(cytos"/>
    <property type="match status" value="1"/>
</dbReference>
<dbReference type="CDD" id="cd00570">
    <property type="entry name" value="GST_N_family"/>
    <property type="match status" value="1"/>
</dbReference>
<dbReference type="InterPro" id="IPR044627">
    <property type="entry name" value="DHAR1/2/3/4"/>
</dbReference>
<evidence type="ECO:0000256" key="4">
    <source>
        <dbReference type="ARBA" id="ARBA00024194"/>
    </source>
</evidence>
<dbReference type="PROSITE" id="PS50404">
    <property type="entry name" value="GST_NTER"/>
    <property type="match status" value="1"/>
</dbReference>
<comment type="caution">
    <text evidence="8">The sequence shown here is derived from an EMBL/GenBank/DDBJ whole genome shotgun (WGS) entry which is preliminary data.</text>
</comment>
<protein>
    <recommendedName>
        <fullName evidence="7">GST N-terminal domain-containing protein</fullName>
    </recommendedName>
</protein>
<dbReference type="Proteomes" id="UP000604825">
    <property type="component" value="Unassembled WGS sequence"/>
</dbReference>
<comment type="catalytic activity">
    <reaction evidence="5">
        <text>RX + glutathione = an S-substituted glutathione + a halide anion + H(+)</text>
        <dbReference type="Rhea" id="RHEA:16437"/>
        <dbReference type="ChEBI" id="CHEBI:15378"/>
        <dbReference type="ChEBI" id="CHEBI:16042"/>
        <dbReference type="ChEBI" id="CHEBI:17792"/>
        <dbReference type="ChEBI" id="CHEBI:57925"/>
        <dbReference type="ChEBI" id="CHEBI:90779"/>
        <dbReference type="EC" id="2.5.1.18"/>
    </reaction>
</comment>
<dbReference type="Gene3D" id="1.20.1050.10">
    <property type="match status" value="1"/>
</dbReference>
<dbReference type="PANTHER" id="PTHR44420">
    <property type="entry name" value="GLUTATHIONE S-TRANSFERASE DHAR2-RELATED"/>
    <property type="match status" value="1"/>
</dbReference>
<dbReference type="Pfam" id="PF13409">
    <property type="entry name" value="GST_N_2"/>
    <property type="match status" value="1"/>
</dbReference>
<dbReference type="EMBL" id="CAJGYO010000018">
    <property type="protein sequence ID" value="CAD6337123.1"/>
    <property type="molecule type" value="Genomic_DNA"/>
</dbReference>
<dbReference type="Pfam" id="PF13410">
    <property type="entry name" value="GST_C_2"/>
    <property type="match status" value="1"/>
</dbReference>
<keyword evidence="9" id="KW-1185">Reference proteome</keyword>
<keyword evidence="3" id="KW-0560">Oxidoreductase</keyword>
<dbReference type="InterPro" id="IPR004045">
    <property type="entry name" value="Glutathione_S-Trfase_N"/>
</dbReference>
<comment type="catalytic activity">
    <reaction evidence="6">
        <text>L-dehydroascorbate + 2 glutathione = glutathione disulfide + L-ascorbate</text>
        <dbReference type="Rhea" id="RHEA:24424"/>
        <dbReference type="ChEBI" id="CHEBI:38290"/>
        <dbReference type="ChEBI" id="CHEBI:57925"/>
        <dbReference type="ChEBI" id="CHEBI:58297"/>
        <dbReference type="ChEBI" id="CHEBI:58539"/>
        <dbReference type="EC" id="1.8.5.1"/>
    </reaction>
</comment>
<keyword evidence="1" id="KW-0216">Detoxification</keyword>
<dbReference type="PANTHER" id="PTHR44420:SF1">
    <property type="entry name" value="GLUTATHIONE S-TRANSFERASE DHAR3, CHLOROPLASTIC"/>
    <property type="match status" value="1"/>
</dbReference>
<dbReference type="InterPro" id="IPR040079">
    <property type="entry name" value="Glutathione_S-Trfase"/>
</dbReference>
<dbReference type="AlphaFoldDB" id="A0A811S860"/>
<dbReference type="InterPro" id="IPR036282">
    <property type="entry name" value="Glutathione-S-Trfase_C_sf"/>
</dbReference>
<evidence type="ECO:0000313" key="8">
    <source>
        <dbReference type="EMBL" id="CAD6337123.1"/>
    </source>
</evidence>
<reference evidence="8" key="1">
    <citation type="submission" date="2020-10" db="EMBL/GenBank/DDBJ databases">
        <authorList>
            <person name="Han B."/>
            <person name="Lu T."/>
            <person name="Zhao Q."/>
            <person name="Huang X."/>
            <person name="Zhao Y."/>
        </authorList>
    </citation>
    <scope>NUCLEOTIDE SEQUENCE</scope>
</reference>
<sequence length="262" mass="28809">MAVLLRGTSAAATAAGPSSALLATTFRRSRGRLLPRAAPQRRLYVARASAQPLEVCAKESITVPGRLGDCPFTQRVLLTIEEKHLPYELKLVDLANKPDWLFEINPEGKVPIVKLDEKWIGDSDVITQTLEEKYPEPLLATPPEKASVGSKIFSTFIGFLKSKDPSDGTEEALFNELTSFDSYLKDNGPFINGGTISAADLSLGPKLYHMEIALGHYKNWSVPDSLSHVKTYMKSIFSMDSFVKTQALPEDVIAGWRPKVMG</sequence>
<organism evidence="8 9">
    <name type="scientific">Miscanthus lutarioriparius</name>
    <dbReference type="NCBI Taxonomy" id="422564"/>
    <lineage>
        <taxon>Eukaryota</taxon>
        <taxon>Viridiplantae</taxon>
        <taxon>Streptophyta</taxon>
        <taxon>Embryophyta</taxon>
        <taxon>Tracheophyta</taxon>
        <taxon>Spermatophyta</taxon>
        <taxon>Magnoliopsida</taxon>
        <taxon>Liliopsida</taxon>
        <taxon>Poales</taxon>
        <taxon>Poaceae</taxon>
        <taxon>PACMAD clade</taxon>
        <taxon>Panicoideae</taxon>
        <taxon>Andropogonodae</taxon>
        <taxon>Andropogoneae</taxon>
        <taxon>Saccharinae</taxon>
        <taxon>Miscanthus</taxon>
    </lineage>
</organism>
<evidence type="ECO:0000256" key="3">
    <source>
        <dbReference type="ARBA" id="ARBA00023002"/>
    </source>
</evidence>
<evidence type="ECO:0000259" key="7">
    <source>
        <dbReference type="PROSITE" id="PS50404"/>
    </source>
</evidence>
<gene>
    <name evidence="8" type="ORF">NCGR_LOCUS61221</name>
</gene>
<dbReference type="SUPFAM" id="SSF52833">
    <property type="entry name" value="Thioredoxin-like"/>
    <property type="match status" value="1"/>
</dbReference>
<dbReference type="FunFam" id="1.20.1050.10:FF:000029">
    <property type="entry name" value="Glutathione S-transferase DHAR3, chloroplastic"/>
    <property type="match status" value="1"/>
</dbReference>
<dbReference type="GO" id="GO:0045174">
    <property type="term" value="F:glutathione dehydrogenase (ascorbate) activity"/>
    <property type="evidence" value="ECO:0007669"/>
    <property type="project" value="UniProtKB-EC"/>
</dbReference>
<dbReference type="SFLD" id="SFLDG00358">
    <property type="entry name" value="Main_(cytGST)"/>
    <property type="match status" value="1"/>
</dbReference>